<evidence type="ECO:0000256" key="3">
    <source>
        <dbReference type="ARBA" id="ARBA00022989"/>
    </source>
</evidence>
<sequence length="152" mass="15743">MSDIEKKVSRDDHETTGASLEQAPGGVVGIYKNTLTQVIMLGFVCFMGPGLFNALNGLGGGGRVDPKTSANGNAALYATFAAGAFFSGSICNKLGPRLTLLIGTTGYSLYIGSYLATNIHDNAGWFIIFASAILGLCAGLLWTAQGSLMLAI</sequence>
<feature type="transmembrane region" description="Helical" evidence="6">
    <location>
        <begin position="123"/>
        <end position="144"/>
    </location>
</feature>
<proteinExistence type="predicted"/>
<dbReference type="InterPro" id="IPR010291">
    <property type="entry name" value="Ion_channel_UNC-93"/>
</dbReference>
<comment type="caution">
    <text evidence="7">The sequence shown here is derived from an EMBL/GenBank/DDBJ whole genome shotgun (WGS) entry which is preliminary data.</text>
</comment>
<evidence type="ECO:0000256" key="2">
    <source>
        <dbReference type="ARBA" id="ARBA00022692"/>
    </source>
</evidence>
<evidence type="ECO:0000256" key="6">
    <source>
        <dbReference type="SAM" id="Phobius"/>
    </source>
</evidence>
<reference evidence="7 8" key="1">
    <citation type="journal article" date="2013" name="J. Biotechnol.">
        <title>Establishment and interpretation of the genome sequence of the phytopathogenic fungus Rhizoctonia solani AG1-IB isolate 7/3/14.</title>
        <authorList>
            <person name="Wibberg D.W."/>
            <person name="Jelonek L.J."/>
            <person name="Rupp O.R."/>
            <person name="Hennig M.H."/>
            <person name="Eikmeyer F.E."/>
            <person name="Goesmann A.G."/>
            <person name="Hartmann A.H."/>
            <person name="Borriss R.B."/>
            <person name="Grosch R.G."/>
            <person name="Puehler A.P."/>
            <person name="Schlueter A.S."/>
        </authorList>
    </citation>
    <scope>NUCLEOTIDE SEQUENCE [LARGE SCALE GENOMIC DNA]</scope>
    <source>
        <strain evidence="8">AG1-IB / isolate 7/3/14</strain>
    </source>
</reference>
<dbReference type="InterPro" id="IPR051617">
    <property type="entry name" value="UNC-93-like_regulator"/>
</dbReference>
<comment type="subcellular location">
    <subcellularLocation>
        <location evidence="1">Membrane</location>
        <topology evidence="1">Multi-pass membrane protein</topology>
    </subcellularLocation>
</comment>
<dbReference type="InterPro" id="IPR036259">
    <property type="entry name" value="MFS_trans_sf"/>
</dbReference>
<dbReference type="PANTHER" id="PTHR23294">
    <property type="entry name" value="ET TRANSLATION PRODUCT-RELATED"/>
    <property type="match status" value="1"/>
</dbReference>
<accession>M5BNK6</accession>
<protein>
    <submittedName>
        <fullName evidence="7">UNC93-like protein C922,05c</fullName>
    </submittedName>
</protein>
<keyword evidence="4 6" id="KW-0472">Membrane</keyword>
<gene>
    <name evidence="7" type="ORF">BN14_01879</name>
</gene>
<evidence type="ECO:0000313" key="7">
    <source>
        <dbReference type="EMBL" id="CCO27890.1"/>
    </source>
</evidence>
<evidence type="ECO:0000313" key="8">
    <source>
        <dbReference type="Proteomes" id="UP000012065"/>
    </source>
</evidence>
<dbReference type="HOGENOM" id="CLU_1723574_0_0_1"/>
<keyword evidence="3 6" id="KW-1133">Transmembrane helix</keyword>
<dbReference type="EMBL" id="CAOJ01002567">
    <property type="protein sequence ID" value="CCO27890.1"/>
    <property type="molecule type" value="Genomic_DNA"/>
</dbReference>
<dbReference type="AlphaFoldDB" id="M5BNK6"/>
<dbReference type="GO" id="GO:0016020">
    <property type="term" value="C:membrane"/>
    <property type="evidence" value="ECO:0007669"/>
    <property type="project" value="UniProtKB-SubCell"/>
</dbReference>
<organism evidence="7 8">
    <name type="scientific">Thanatephorus cucumeris (strain AG1-IB / isolate 7/3/14)</name>
    <name type="common">Lettuce bottom rot fungus</name>
    <name type="synonym">Rhizoctonia solani</name>
    <dbReference type="NCBI Taxonomy" id="1108050"/>
    <lineage>
        <taxon>Eukaryota</taxon>
        <taxon>Fungi</taxon>
        <taxon>Dikarya</taxon>
        <taxon>Basidiomycota</taxon>
        <taxon>Agaricomycotina</taxon>
        <taxon>Agaricomycetes</taxon>
        <taxon>Cantharellales</taxon>
        <taxon>Ceratobasidiaceae</taxon>
        <taxon>Rhizoctonia</taxon>
        <taxon>Rhizoctonia solani AG-1</taxon>
    </lineage>
</organism>
<dbReference type="Proteomes" id="UP000012065">
    <property type="component" value="Unassembled WGS sequence"/>
</dbReference>
<name>M5BNK6_THACB</name>
<dbReference type="Gene3D" id="1.20.1250.20">
    <property type="entry name" value="MFS general substrate transporter like domains"/>
    <property type="match status" value="1"/>
</dbReference>
<feature type="transmembrane region" description="Helical" evidence="6">
    <location>
        <begin position="98"/>
        <end position="117"/>
    </location>
</feature>
<dbReference type="SUPFAM" id="SSF103473">
    <property type="entry name" value="MFS general substrate transporter"/>
    <property type="match status" value="1"/>
</dbReference>
<feature type="region of interest" description="Disordered" evidence="5">
    <location>
        <begin position="1"/>
        <end position="20"/>
    </location>
</feature>
<dbReference type="Pfam" id="PF05978">
    <property type="entry name" value="UNC-93"/>
    <property type="match status" value="1"/>
</dbReference>
<feature type="transmembrane region" description="Helical" evidence="6">
    <location>
        <begin position="38"/>
        <end position="55"/>
    </location>
</feature>
<feature type="compositionally biased region" description="Basic and acidic residues" evidence="5">
    <location>
        <begin position="1"/>
        <end position="15"/>
    </location>
</feature>
<evidence type="ECO:0000256" key="4">
    <source>
        <dbReference type="ARBA" id="ARBA00023136"/>
    </source>
</evidence>
<dbReference type="PANTHER" id="PTHR23294:SF59">
    <property type="entry name" value="UNC93-LIKE PROTEIN C922.05C"/>
    <property type="match status" value="1"/>
</dbReference>
<feature type="transmembrane region" description="Helical" evidence="6">
    <location>
        <begin position="75"/>
        <end position="91"/>
    </location>
</feature>
<evidence type="ECO:0000256" key="5">
    <source>
        <dbReference type="SAM" id="MobiDB-lite"/>
    </source>
</evidence>
<keyword evidence="2 6" id="KW-0812">Transmembrane</keyword>
<evidence type="ECO:0000256" key="1">
    <source>
        <dbReference type="ARBA" id="ARBA00004141"/>
    </source>
</evidence>